<proteinExistence type="predicted"/>
<dbReference type="GeneID" id="119641324"/>
<organism evidence="1 2">
    <name type="scientific">Glossina fuscipes</name>
    <dbReference type="NCBI Taxonomy" id="7396"/>
    <lineage>
        <taxon>Eukaryota</taxon>
        <taxon>Metazoa</taxon>
        <taxon>Ecdysozoa</taxon>
        <taxon>Arthropoda</taxon>
        <taxon>Hexapoda</taxon>
        <taxon>Insecta</taxon>
        <taxon>Pterygota</taxon>
        <taxon>Neoptera</taxon>
        <taxon>Endopterygota</taxon>
        <taxon>Diptera</taxon>
        <taxon>Brachycera</taxon>
        <taxon>Muscomorpha</taxon>
        <taxon>Hippoboscoidea</taxon>
        <taxon>Glossinidae</taxon>
        <taxon>Glossina</taxon>
    </lineage>
</organism>
<protein>
    <submittedName>
        <fullName evidence="2">Uncharacterized protein LOC119641324 isoform X3</fullName>
    </submittedName>
</protein>
<accession>A0A9C5ZGF9</accession>
<evidence type="ECO:0000313" key="2">
    <source>
        <dbReference type="RefSeq" id="XP_037896049.1"/>
    </source>
</evidence>
<reference evidence="2" key="1">
    <citation type="submission" date="2025-08" db="UniProtKB">
        <authorList>
            <consortium name="RefSeq"/>
        </authorList>
    </citation>
    <scope>IDENTIFICATION</scope>
    <source>
        <tissue evidence="2">Whole body pupa</tissue>
    </source>
</reference>
<evidence type="ECO:0000313" key="1">
    <source>
        <dbReference type="Proteomes" id="UP000092443"/>
    </source>
</evidence>
<name>A0A9C5ZGF9_9MUSC</name>
<dbReference type="AlphaFoldDB" id="A0A9C5ZGF9"/>
<keyword evidence="1" id="KW-1185">Reference proteome</keyword>
<gene>
    <name evidence="2" type="primary">LOC119641324</name>
</gene>
<sequence>MFGLNHNLCYETNLRNDNMQLTNNVSFDKISPSYRIQQKSSILMFDKGNKSVDRPTFLAKKTQMQGEKSSVDPVCHCKKLDDDYPSNLLEYAEKNRYLKQMFYLKFRLFR</sequence>
<dbReference type="Proteomes" id="UP000092443">
    <property type="component" value="Unplaced"/>
</dbReference>
<dbReference type="RefSeq" id="XP_037896049.1">
    <property type="nucleotide sequence ID" value="XM_038040121.1"/>
</dbReference>